<dbReference type="Proteomes" id="UP000176404">
    <property type="component" value="Unassembled WGS sequence"/>
</dbReference>
<protein>
    <submittedName>
        <fullName evidence="2">Uncharacterized protein</fullName>
    </submittedName>
</protein>
<organism evidence="2 3">
    <name type="scientific">Candidatus Woesebacteria bacterium RIFCSPLOWO2_01_FULL_39_10b</name>
    <dbReference type="NCBI Taxonomy" id="1802517"/>
    <lineage>
        <taxon>Bacteria</taxon>
        <taxon>Candidatus Woeseibacteriota</taxon>
    </lineage>
</organism>
<name>A0A1F8B7A9_9BACT</name>
<dbReference type="EMBL" id="MGHD01000018">
    <property type="protein sequence ID" value="OGM59579.1"/>
    <property type="molecule type" value="Genomic_DNA"/>
</dbReference>
<reference evidence="2 3" key="1">
    <citation type="journal article" date="2016" name="Nat. Commun.">
        <title>Thousands of microbial genomes shed light on interconnected biogeochemical processes in an aquifer system.</title>
        <authorList>
            <person name="Anantharaman K."/>
            <person name="Brown C.T."/>
            <person name="Hug L.A."/>
            <person name="Sharon I."/>
            <person name="Castelle C.J."/>
            <person name="Probst A.J."/>
            <person name="Thomas B.C."/>
            <person name="Singh A."/>
            <person name="Wilkins M.J."/>
            <person name="Karaoz U."/>
            <person name="Brodie E.L."/>
            <person name="Williams K.H."/>
            <person name="Hubbard S.S."/>
            <person name="Banfield J.F."/>
        </authorList>
    </citation>
    <scope>NUCLEOTIDE SEQUENCE [LARGE SCALE GENOMIC DNA]</scope>
</reference>
<accession>A0A1F8B7A9</accession>
<gene>
    <name evidence="2" type="ORF">A2892_04505</name>
</gene>
<feature type="compositionally biased region" description="Polar residues" evidence="1">
    <location>
        <begin position="7"/>
        <end position="16"/>
    </location>
</feature>
<evidence type="ECO:0000256" key="1">
    <source>
        <dbReference type="SAM" id="MobiDB-lite"/>
    </source>
</evidence>
<evidence type="ECO:0000313" key="3">
    <source>
        <dbReference type="Proteomes" id="UP000176404"/>
    </source>
</evidence>
<proteinExistence type="predicted"/>
<sequence>MEDSVENKLSSQTSKVSEPKQEMPTIAGAFTEFTGIEVTENEEVEKLRQRLRAEAERFLAPFRARGLLSEEDEKDALGAWENAIALDGQQLAGYGEFGSRIYRQAVEDLSEVDPGGESEEVQALIKQAEALVTRIQGEISKGCAYTCRPNLVEAGKAKALGLPEKWIIINWGRKDEFVGVEHRIKSISLEETAHLISKIGDYGGNLRQKWVEEMMARVLAFSIDSGHTQEDPYYAQIKEDLRVDEYLRLFNGITRSVSDQQTLLRAFFGNEPVGSEAVQELNKVLGEISFIGEVVDAGISLKGLAEYFDKVRGS</sequence>
<evidence type="ECO:0000313" key="2">
    <source>
        <dbReference type="EMBL" id="OGM59579.1"/>
    </source>
</evidence>
<dbReference type="AlphaFoldDB" id="A0A1F8B7A9"/>
<comment type="caution">
    <text evidence="2">The sequence shown here is derived from an EMBL/GenBank/DDBJ whole genome shotgun (WGS) entry which is preliminary data.</text>
</comment>
<feature type="region of interest" description="Disordered" evidence="1">
    <location>
        <begin position="1"/>
        <end position="23"/>
    </location>
</feature>